<protein>
    <recommendedName>
        <fullName evidence="2">Protein kinase domain-containing protein</fullName>
    </recommendedName>
</protein>
<accession>A0A6C0AWH2</accession>
<organism evidence="3">
    <name type="scientific">viral metagenome</name>
    <dbReference type="NCBI Taxonomy" id="1070528"/>
    <lineage>
        <taxon>unclassified sequences</taxon>
        <taxon>metagenomes</taxon>
        <taxon>organismal metagenomes</taxon>
    </lineage>
</organism>
<dbReference type="InterPro" id="IPR001245">
    <property type="entry name" value="Ser-Thr/Tyr_kinase_cat_dom"/>
</dbReference>
<dbReference type="GO" id="GO:0005524">
    <property type="term" value="F:ATP binding"/>
    <property type="evidence" value="ECO:0007669"/>
    <property type="project" value="InterPro"/>
</dbReference>
<dbReference type="Pfam" id="PF07714">
    <property type="entry name" value="PK_Tyr_Ser-Thr"/>
    <property type="match status" value="1"/>
</dbReference>
<evidence type="ECO:0000259" key="2">
    <source>
        <dbReference type="PROSITE" id="PS50011"/>
    </source>
</evidence>
<feature type="domain" description="Protein kinase" evidence="2">
    <location>
        <begin position="1"/>
        <end position="514"/>
    </location>
</feature>
<dbReference type="Gene3D" id="1.10.510.10">
    <property type="entry name" value="Transferase(Phosphotransferase) domain 1"/>
    <property type="match status" value="1"/>
</dbReference>
<name>A0A6C0AWH2_9ZZZZ</name>
<evidence type="ECO:0000313" key="3">
    <source>
        <dbReference type="EMBL" id="QHS84277.1"/>
    </source>
</evidence>
<dbReference type="SUPFAM" id="SSF56112">
    <property type="entry name" value="Protein kinase-like (PK-like)"/>
    <property type="match status" value="1"/>
</dbReference>
<dbReference type="InterPro" id="IPR008271">
    <property type="entry name" value="Ser/Thr_kinase_AS"/>
</dbReference>
<dbReference type="PROSITE" id="PS50011">
    <property type="entry name" value="PROTEIN_KINASE_DOM"/>
    <property type="match status" value="1"/>
</dbReference>
<dbReference type="InterPro" id="IPR011009">
    <property type="entry name" value="Kinase-like_dom_sf"/>
</dbReference>
<proteinExistence type="predicted"/>
<feature type="region of interest" description="Disordered" evidence="1">
    <location>
        <begin position="515"/>
        <end position="579"/>
    </location>
</feature>
<reference evidence="3" key="1">
    <citation type="journal article" date="2020" name="Nature">
        <title>Giant virus diversity and host interactions through global metagenomics.</title>
        <authorList>
            <person name="Schulz F."/>
            <person name="Roux S."/>
            <person name="Paez-Espino D."/>
            <person name="Jungbluth S."/>
            <person name="Walsh D.A."/>
            <person name="Denef V.J."/>
            <person name="McMahon K.D."/>
            <person name="Konstantinidis K.T."/>
            <person name="Eloe-Fadrosh E.A."/>
            <person name="Kyrpides N.C."/>
            <person name="Woyke T."/>
        </authorList>
    </citation>
    <scope>NUCLEOTIDE SEQUENCE</scope>
    <source>
        <strain evidence="3">GVMAG-S-ERX555965-48</strain>
    </source>
</reference>
<dbReference type="PROSITE" id="PS00108">
    <property type="entry name" value="PROTEIN_KINASE_ST"/>
    <property type="match status" value="1"/>
</dbReference>
<dbReference type="InterPro" id="IPR000719">
    <property type="entry name" value="Prot_kinase_dom"/>
</dbReference>
<dbReference type="AlphaFoldDB" id="A0A6C0AWH2"/>
<dbReference type="GO" id="GO:0004672">
    <property type="term" value="F:protein kinase activity"/>
    <property type="evidence" value="ECO:0007669"/>
    <property type="project" value="InterPro"/>
</dbReference>
<sequence length="709" mass="82239">MPVVGEGTYGCVHKPSLKCNTTRKINYTNKISKLMTKKAADEEIKEYSKINKLDKTSKHYLGMPLKCLVENNKESFNEIKQCKKSSKFLENKDKLRLLVMEDGGLNLSDIFNNEFLNYSVEEKIHTCELIFIFLYDIFSSLKFFTKEQLYHRDIKLENIVFNRNERKMSIIDFGFMDSKNNLIKQAISDKYNLGVVWWSLAPYSLFINKNDFVEANILQSNPNLVNKFMLDNKLYNGDQINYFFKRITSKNNIDKTLLRNTLLSQLKNTISYLKKTSHTQFLNEAFPALDVHNLGMVLLELIGYTKEYINNPEFMNELKSLGMSMINFDVYNHITIKQASIKYESILKKSGLLNKNKYWIRDDKVFKIDRNIYKSKKNKEEDYPVDMIFNVFDKKFRHQTRDKEKRKKIYKTYVKKFSTSDKAQTRKNTKVSPAKTKAQTIKNTKISPIKTRSQTKKNIKISPIKTRSQTQKKVVRFVTSIKDGTTKQLKIPTKSRIEPKELTREETKNLRKILKDIKTPTNNISQSRQTNQSQSRQTNVSQSRQTNVSQSRQTNQSQSRQTNVSQSRQTNQSQIKRTNASYALPIGHYINPKTGNLNKLPAGKMISKITGNLINIPVGKNVDLKTGELYDLSPGKKVGKTGKVITLKQTEYLNHKTGRINKLKPGTTYNKTIKKVVSICEPEEKYNPKTKKCESIYGTRPLSSKLRLK</sequence>
<evidence type="ECO:0000256" key="1">
    <source>
        <dbReference type="SAM" id="MobiDB-lite"/>
    </source>
</evidence>
<dbReference type="EMBL" id="MN738777">
    <property type="protein sequence ID" value="QHS84277.1"/>
    <property type="molecule type" value="Genomic_DNA"/>
</dbReference>
<feature type="compositionally biased region" description="Low complexity" evidence="1">
    <location>
        <begin position="521"/>
        <end position="570"/>
    </location>
</feature>